<dbReference type="OrthoDB" id="122241at2759"/>
<gene>
    <name evidence="2" type="ORF">Pfra01_003036100</name>
</gene>
<evidence type="ECO:0000313" key="2">
    <source>
        <dbReference type="EMBL" id="GMG17767.1"/>
    </source>
</evidence>
<keyword evidence="3" id="KW-1185">Reference proteome</keyword>
<evidence type="ECO:0000256" key="1">
    <source>
        <dbReference type="SAM" id="MobiDB-lite"/>
    </source>
</evidence>
<organism evidence="2 3">
    <name type="scientific">Phytophthora fragariaefolia</name>
    <dbReference type="NCBI Taxonomy" id="1490495"/>
    <lineage>
        <taxon>Eukaryota</taxon>
        <taxon>Sar</taxon>
        <taxon>Stramenopiles</taxon>
        <taxon>Oomycota</taxon>
        <taxon>Peronosporomycetes</taxon>
        <taxon>Peronosporales</taxon>
        <taxon>Peronosporaceae</taxon>
        <taxon>Phytophthora</taxon>
    </lineage>
</organism>
<dbReference type="Proteomes" id="UP001165121">
    <property type="component" value="Unassembled WGS sequence"/>
</dbReference>
<sequence length="140" mass="16048">MQSVRVYAEVPLQQDWDEIVERLVFAMNNSQDTTRKETPFFLVHRWEAQSTLKAMASSLKRGFGSQSDALTWSRDVNHQQEIELKLAKEYQAVGKSRRESEHNNALSRQVKASLPRPRVNENSEDCPQNAEDTSEPIVAC</sequence>
<name>A0A9W6YJQ2_9STRA</name>
<dbReference type="AlphaFoldDB" id="A0A9W6YJQ2"/>
<evidence type="ECO:0000313" key="3">
    <source>
        <dbReference type="Proteomes" id="UP001165121"/>
    </source>
</evidence>
<dbReference type="EMBL" id="BSXT01019084">
    <property type="protein sequence ID" value="GMG17767.1"/>
    <property type="molecule type" value="Genomic_DNA"/>
</dbReference>
<feature type="region of interest" description="Disordered" evidence="1">
    <location>
        <begin position="94"/>
        <end position="140"/>
    </location>
</feature>
<proteinExistence type="predicted"/>
<reference evidence="2" key="1">
    <citation type="submission" date="2023-04" db="EMBL/GenBank/DDBJ databases">
        <title>Phytophthora fragariaefolia NBRC 109709.</title>
        <authorList>
            <person name="Ichikawa N."/>
            <person name="Sato H."/>
            <person name="Tonouchi N."/>
        </authorList>
    </citation>
    <scope>NUCLEOTIDE SEQUENCE</scope>
    <source>
        <strain evidence="2">NBRC 109709</strain>
    </source>
</reference>
<protein>
    <submittedName>
        <fullName evidence="2">Unnamed protein product</fullName>
    </submittedName>
</protein>
<comment type="caution">
    <text evidence="2">The sequence shown here is derived from an EMBL/GenBank/DDBJ whole genome shotgun (WGS) entry which is preliminary data.</text>
</comment>
<accession>A0A9W6YJQ2</accession>